<gene>
    <name evidence="10" type="ORF">H5975_07365</name>
</gene>
<evidence type="ECO:0000313" key="11">
    <source>
        <dbReference type="Proteomes" id="UP000785625"/>
    </source>
</evidence>
<dbReference type="EMBL" id="JACJKU010000096">
    <property type="protein sequence ID" value="MBM6941272.1"/>
    <property type="molecule type" value="Genomic_DNA"/>
</dbReference>
<dbReference type="PANTHER" id="PTHR12358:SF54">
    <property type="entry name" value="SPHINGOSINE KINASE RELATED PROTEIN"/>
    <property type="match status" value="1"/>
</dbReference>
<dbReference type="PANTHER" id="PTHR12358">
    <property type="entry name" value="SPHINGOSINE KINASE"/>
    <property type="match status" value="1"/>
</dbReference>
<reference evidence="10 11" key="1">
    <citation type="journal article" date="2021" name="Sci. Rep.">
        <title>The distribution of antibiotic resistance genes in chicken gut microbiota commensals.</title>
        <authorList>
            <person name="Juricova H."/>
            <person name="Matiasovicova J."/>
            <person name="Kubasova T."/>
            <person name="Cejkova D."/>
            <person name="Rychlik I."/>
        </authorList>
    </citation>
    <scope>NUCLEOTIDE SEQUENCE [LARGE SCALE GENOMIC DNA]</scope>
    <source>
        <strain evidence="10 11">An574</strain>
    </source>
</reference>
<dbReference type="Pfam" id="PF19279">
    <property type="entry name" value="YegS_C"/>
    <property type="match status" value="1"/>
</dbReference>
<evidence type="ECO:0000256" key="2">
    <source>
        <dbReference type="ARBA" id="ARBA00005983"/>
    </source>
</evidence>
<dbReference type="Pfam" id="PF00781">
    <property type="entry name" value="DAGK_cat"/>
    <property type="match status" value="1"/>
</dbReference>
<evidence type="ECO:0000256" key="1">
    <source>
        <dbReference type="ARBA" id="ARBA00001946"/>
    </source>
</evidence>
<organism evidence="10 11">
    <name type="scientific">Limosilactobacillus coleohominis</name>
    <dbReference type="NCBI Taxonomy" id="181675"/>
    <lineage>
        <taxon>Bacteria</taxon>
        <taxon>Bacillati</taxon>
        <taxon>Bacillota</taxon>
        <taxon>Bacilli</taxon>
        <taxon>Lactobacillales</taxon>
        <taxon>Lactobacillaceae</taxon>
        <taxon>Limosilactobacillus</taxon>
    </lineage>
</organism>
<protein>
    <submittedName>
        <fullName evidence="10">Diacylglycerol kinase family lipid kinase</fullName>
    </submittedName>
</protein>
<dbReference type="InterPro" id="IPR001206">
    <property type="entry name" value="Diacylglycerol_kinase_cat_dom"/>
</dbReference>
<comment type="caution">
    <text evidence="10">The sequence shown here is derived from an EMBL/GenBank/DDBJ whole genome shotgun (WGS) entry which is preliminary data.</text>
</comment>
<keyword evidence="7" id="KW-0444">Lipid biosynthesis</keyword>
<keyword evidence="5 10" id="KW-0418">Kinase</keyword>
<dbReference type="NCBIfam" id="TIGR00147">
    <property type="entry name" value="YegS/Rv2252/BmrU family lipid kinase"/>
    <property type="match status" value="1"/>
</dbReference>
<evidence type="ECO:0000259" key="9">
    <source>
        <dbReference type="PROSITE" id="PS50146"/>
    </source>
</evidence>
<keyword evidence="7" id="KW-0443">Lipid metabolism</keyword>
<evidence type="ECO:0000256" key="5">
    <source>
        <dbReference type="ARBA" id="ARBA00022777"/>
    </source>
</evidence>
<keyword evidence="4" id="KW-0547">Nucleotide-binding</keyword>
<dbReference type="InterPro" id="IPR017438">
    <property type="entry name" value="ATP-NAD_kinase_N"/>
</dbReference>
<evidence type="ECO:0000256" key="3">
    <source>
        <dbReference type="ARBA" id="ARBA00022679"/>
    </source>
</evidence>
<evidence type="ECO:0000313" key="10">
    <source>
        <dbReference type="EMBL" id="MBM6941272.1"/>
    </source>
</evidence>
<evidence type="ECO:0000256" key="8">
    <source>
        <dbReference type="ARBA" id="ARBA00023264"/>
    </source>
</evidence>
<dbReference type="GO" id="GO:0016301">
    <property type="term" value="F:kinase activity"/>
    <property type="evidence" value="ECO:0007669"/>
    <property type="project" value="UniProtKB-KW"/>
</dbReference>
<feature type="domain" description="DAGKc" evidence="9">
    <location>
        <begin position="1"/>
        <end position="136"/>
    </location>
</feature>
<comment type="similarity">
    <text evidence="2">Belongs to the diacylglycerol/lipid kinase family.</text>
</comment>
<dbReference type="InterPro" id="IPR016064">
    <property type="entry name" value="NAD/diacylglycerol_kinase_sf"/>
</dbReference>
<evidence type="ECO:0000256" key="4">
    <source>
        <dbReference type="ARBA" id="ARBA00022741"/>
    </source>
</evidence>
<dbReference type="InterPro" id="IPR005218">
    <property type="entry name" value="Diacylglycerol/lipid_kinase"/>
</dbReference>
<dbReference type="SUPFAM" id="SSF111331">
    <property type="entry name" value="NAD kinase/diacylglycerol kinase-like"/>
    <property type="match status" value="1"/>
</dbReference>
<dbReference type="Gene3D" id="3.40.50.10330">
    <property type="entry name" value="Probable inorganic polyphosphate/atp-NAD kinase, domain 1"/>
    <property type="match status" value="1"/>
</dbReference>
<comment type="cofactor">
    <cofactor evidence="1">
        <name>Mg(2+)</name>
        <dbReference type="ChEBI" id="CHEBI:18420"/>
    </cofactor>
</comment>
<evidence type="ECO:0000256" key="6">
    <source>
        <dbReference type="ARBA" id="ARBA00022840"/>
    </source>
</evidence>
<sequence>MHYEIIINPASGSGKGTQVWKIIQQALHDQHVSFSDHISHSAGQPRQIVLQLLQSPAFHPDCIIVIGGDGTLHEVISGLMQAKQNVPIPVAYIPVGTGNDFARGYGISTNPTQALQQILNNHQIHTINIGKFKNNDERGIFINNFGIGFDAAIVHQTNASKMKRFLNHHHLGSLSYISKAIGVLIHQPSFNVQVTVDSHQYHFPNGFLVVSSNHPYIGGGIQVAPDQKINQTELELVVLEKHDPLSLLGAIILFAIGKVAHSRFAHIFRGTTIKYQVSPAQHGQIDGEELSPQCFNLQLSCSSYPFWEEPL</sequence>
<proteinExistence type="inferred from homology"/>
<keyword evidence="6" id="KW-0067">ATP-binding</keyword>
<dbReference type="InterPro" id="IPR045540">
    <property type="entry name" value="YegS/DAGK_C"/>
</dbReference>
<dbReference type="PROSITE" id="PS50146">
    <property type="entry name" value="DAGK"/>
    <property type="match status" value="1"/>
</dbReference>
<keyword evidence="3" id="KW-0808">Transferase</keyword>
<name>A0ABS2GYB6_9LACO</name>
<dbReference type="Gene3D" id="2.60.200.40">
    <property type="match status" value="1"/>
</dbReference>
<keyword evidence="7" id="KW-0594">Phospholipid biosynthesis</keyword>
<accession>A0ABS2GYB6</accession>
<keyword evidence="8" id="KW-1208">Phospholipid metabolism</keyword>
<dbReference type="Proteomes" id="UP000785625">
    <property type="component" value="Unassembled WGS sequence"/>
</dbReference>
<dbReference type="InterPro" id="IPR050187">
    <property type="entry name" value="Lipid_Phosphate_FormReg"/>
</dbReference>
<dbReference type="SMART" id="SM00046">
    <property type="entry name" value="DAGKc"/>
    <property type="match status" value="1"/>
</dbReference>
<keyword evidence="11" id="KW-1185">Reference proteome</keyword>
<evidence type="ECO:0000256" key="7">
    <source>
        <dbReference type="ARBA" id="ARBA00023209"/>
    </source>
</evidence>